<evidence type="ECO:0000313" key="9">
    <source>
        <dbReference type="EMBL" id="MDF1612473.1"/>
    </source>
</evidence>
<dbReference type="InterPro" id="IPR053926">
    <property type="entry name" value="RecX_HTH_1st"/>
</dbReference>
<dbReference type="Gene3D" id="1.10.10.10">
    <property type="entry name" value="Winged helix-like DNA-binding domain superfamily/Winged helix DNA-binding domain"/>
    <property type="match status" value="3"/>
</dbReference>
<dbReference type="Pfam" id="PF21982">
    <property type="entry name" value="RecX_HTH1"/>
    <property type="match status" value="1"/>
</dbReference>
<dbReference type="InterPro" id="IPR036388">
    <property type="entry name" value="WH-like_DNA-bd_sf"/>
</dbReference>
<dbReference type="InterPro" id="IPR003783">
    <property type="entry name" value="Regulatory_RecX"/>
</dbReference>
<feature type="domain" description="RecX third three-helical" evidence="7">
    <location>
        <begin position="154"/>
        <end position="197"/>
    </location>
</feature>
<dbReference type="EMBL" id="JARGDL010000014">
    <property type="protein sequence ID" value="MDF1612473.1"/>
    <property type="molecule type" value="Genomic_DNA"/>
</dbReference>
<feature type="domain" description="RecX second three-helical" evidence="6">
    <location>
        <begin position="104"/>
        <end position="143"/>
    </location>
</feature>
<gene>
    <name evidence="5" type="primary">recX</name>
    <name evidence="9" type="ORF">P0M35_09945</name>
</gene>
<dbReference type="GO" id="GO:0006282">
    <property type="term" value="P:regulation of DNA repair"/>
    <property type="evidence" value="ECO:0007669"/>
    <property type="project" value="UniProtKB-UniRule"/>
</dbReference>
<dbReference type="Pfam" id="PF02631">
    <property type="entry name" value="RecX_HTH2"/>
    <property type="match status" value="1"/>
</dbReference>
<evidence type="ECO:0000313" key="10">
    <source>
        <dbReference type="Proteomes" id="UP001221302"/>
    </source>
</evidence>
<dbReference type="HAMAP" id="MF_01114">
    <property type="entry name" value="RecX"/>
    <property type="match status" value="1"/>
</dbReference>
<comment type="similarity">
    <text evidence="2 5">Belongs to the RecX family.</text>
</comment>
<evidence type="ECO:0000259" key="8">
    <source>
        <dbReference type="Pfam" id="PF21982"/>
    </source>
</evidence>
<evidence type="ECO:0000256" key="1">
    <source>
        <dbReference type="ARBA" id="ARBA00004496"/>
    </source>
</evidence>
<feature type="domain" description="RecX first three-helical" evidence="8">
    <location>
        <begin position="58"/>
        <end position="97"/>
    </location>
</feature>
<name>A0AAE3P3I3_9BACT</name>
<evidence type="ECO:0000259" key="6">
    <source>
        <dbReference type="Pfam" id="PF02631"/>
    </source>
</evidence>
<organism evidence="9 10">
    <name type="scientific">Stygiobacter electus</name>
    <dbReference type="NCBI Taxonomy" id="3032292"/>
    <lineage>
        <taxon>Bacteria</taxon>
        <taxon>Pseudomonadati</taxon>
        <taxon>Ignavibacteriota</taxon>
        <taxon>Ignavibacteria</taxon>
        <taxon>Ignavibacteriales</taxon>
        <taxon>Melioribacteraceae</taxon>
        <taxon>Stygiobacter</taxon>
    </lineage>
</organism>
<proteinExistence type="inferred from homology"/>
<dbReference type="PANTHER" id="PTHR33602">
    <property type="entry name" value="REGULATORY PROTEIN RECX FAMILY PROTEIN"/>
    <property type="match status" value="1"/>
</dbReference>
<dbReference type="PANTHER" id="PTHR33602:SF1">
    <property type="entry name" value="REGULATORY PROTEIN RECX FAMILY PROTEIN"/>
    <property type="match status" value="1"/>
</dbReference>
<evidence type="ECO:0000256" key="5">
    <source>
        <dbReference type="HAMAP-Rule" id="MF_01114"/>
    </source>
</evidence>
<dbReference type="InterPro" id="IPR053924">
    <property type="entry name" value="RecX_HTH_2nd"/>
</dbReference>
<evidence type="ECO:0000256" key="4">
    <source>
        <dbReference type="ARBA" id="ARBA00022490"/>
    </source>
</evidence>
<reference evidence="9" key="1">
    <citation type="submission" date="2023-03" db="EMBL/GenBank/DDBJ databases">
        <title>Stygiobacter electus gen. nov., sp. nov., facultatively anaerobic thermotolerant bacterium of the class Ignavibacteria from a well of Yessentuki mineral water deposit.</title>
        <authorList>
            <person name="Podosokorskaya O.A."/>
            <person name="Elcheninov A.G."/>
            <person name="Petrova N.F."/>
            <person name="Zavarzina D.G."/>
            <person name="Kublanov I.V."/>
            <person name="Merkel A.Y."/>
        </authorList>
    </citation>
    <scope>NUCLEOTIDE SEQUENCE</scope>
    <source>
        <strain evidence="9">09-Me</strain>
    </source>
</reference>
<sequence length="209" mass="24783">MKIISLKKKSNDIVITLEDLSTLKIDYRTFVDHRIHKDVDITDELLKLLSEESSFFKCKDAAFRFLSRRLHSTGELKLKLIKKNFSKETIEKVLTELKQKKYLNDEEFTFQYVKEKLKKGKAGIHKIENELRSKGIDKSIIDKIISQIDENNYQKNILELIKKKLDQIKNKETDKRKIKSKIISYLLSKGYDYELIFNSLKDFDLEQED</sequence>
<dbReference type="RefSeq" id="WP_321536244.1">
    <property type="nucleotide sequence ID" value="NZ_JARGDL010000014.1"/>
</dbReference>
<comment type="function">
    <text evidence="5">Modulates RecA activity.</text>
</comment>
<evidence type="ECO:0000259" key="7">
    <source>
        <dbReference type="Pfam" id="PF21981"/>
    </source>
</evidence>
<dbReference type="Pfam" id="PF21981">
    <property type="entry name" value="RecX_HTH3"/>
    <property type="match status" value="1"/>
</dbReference>
<dbReference type="InterPro" id="IPR053925">
    <property type="entry name" value="RecX_HTH_3rd"/>
</dbReference>
<comment type="subcellular location">
    <subcellularLocation>
        <location evidence="1 5">Cytoplasm</location>
    </subcellularLocation>
</comment>
<dbReference type="GO" id="GO:0005737">
    <property type="term" value="C:cytoplasm"/>
    <property type="evidence" value="ECO:0007669"/>
    <property type="project" value="UniProtKB-SubCell"/>
</dbReference>
<dbReference type="AlphaFoldDB" id="A0AAE3P3I3"/>
<keyword evidence="10" id="KW-1185">Reference proteome</keyword>
<evidence type="ECO:0000256" key="3">
    <source>
        <dbReference type="ARBA" id="ARBA00018111"/>
    </source>
</evidence>
<dbReference type="Proteomes" id="UP001221302">
    <property type="component" value="Unassembled WGS sequence"/>
</dbReference>
<evidence type="ECO:0000256" key="2">
    <source>
        <dbReference type="ARBA" id="ARBA00009695"/>
    </source>
</evidence>
<comment type="caution">
    <text evidence="9">The sequence shown here is derived from an EMBL/GenBank/DDBJ whole genome shotgun (WGS) entry which is preliminary data.</text>
</comment>
<protein>
    <recommendedName>
        <fullName evidence="3 5">Regulatory protein RecX</fullName>
    </recommendedName>
</protein>
<accession>A0AAE3P3I3</accession>
<keyword evidence="4 5" id="KW-0963">Cytoplasm</keyword>